<dbReference type="AlphaFoldDB" id="A0A9D5HWQ8"/>
<proteinExistence type="predicted"/>
<accession>A0A9D5HWQ8</accession>
<name>A0A9D5HWQ8_9CRYT</name>
<protein>
    <submittedName>
        <fullName evidence="1">Uncharacterized protein</fullName>
    </submittedName>
</protein>
<reference evidence="1" key="1">
    <citation type="submission" date="2022-10" db="EMBL/GenBank/DDBJ databases">
        <title>Adaptive evolution leads to modifications in subtelomeric GC content in a zoonotic Cryptosporidium species.</title>
        <authorList>
            <person name="Li J."/>
            <person name="Feng Y."/>
            <person name="Xiao L."/>
        </authorList>
    </citation>
    <scope>NUCLEOTIDE SEQUENCE</scope>
    <source>
        <strain evidence="1">33844</strain>
    </source>
</reference>
<dbReference type="Proteomes" id="UP001067231">
    <property type="component" value="Unassembled WGS sequence"/>
</dbReference>
<dbReference type="EMBL" id="JAPCXC010000079">
    <property type="protein sequence ID" value="KAJ1606384.1"/>
    <property type="molecule type" value="Genomic_DNA"/>
</dbReference>
<evidence type="ECO:0000313" key="1">
    <source>
        <dbReference type="EMBL" id="KAJ1606384.1"/>
    </source>
</evidence>
<sequence length="167" mass="18693">MIYKSDLVKNSSIHMGWRLSFTFKFDITSSSRQFKGPSGPAATYLPQECTQQIPDLNSVPQLNCFGGRTGWAGGAVEHEDDGLVRGRRMSSRVRGVGMCGDVRGFAGICVEHGDWYFFYQTYPLIQVFAETTSRNQHLSLGFFGVGDSQVDNWQQAPHFWAVKEAVK</sequence>
<organism evidence="1">
    <name type="scientific">Cryptosporidium canis</name>
    <dbReference type="NCBI Taxonomy" id="195482"/>
    <lineage>
        <taxon>Eukaryota</taxon>
        <taxon>Sar</taxon>
        <taxon>Alveolata</taxon>
        <taxon>Apicomplexa</taxon>
        <taxon>Conoidasida</taxon>
        <taxon>Coccidia</taxon>
        <taxon>Eucoccidiorida</taxon>
        <taxon>Eimeriorina</taxon>
        <taxon>Cryptosporidiidae</taxon>
        <taxon>Cryptosporidium</taxon>
    </lineage>
</organism>
<gene>
    <name evidence="1" type="ORF">OJ253_2771</name>
</gene>
<comment type="caution">
    <text evidence="1">The sequence shown here is derived from an EMBL/GenBank/DDBJ whole genome shotgun (WGS) entry which is preliminary data.</text>
</comment>